<sequence>MAPPSDERQPLIHSQYITNPFHDHEIEPVNTQPSNKHVLRPHVFGPQSQYLSRDSFDLMIYKESGEYRVMKDIYEGAMFTVKLFTRYSPNPLLVLLDPNETPVALLENVTSHGRWDVSAIRESILDSEKVFSASGNHTAVNVSLEDERSRFDHVDFQVKWLDKTCIIYKGDSSTVIAKMHRPENGNKLSVKVYPNMNYAFVVTIFVIIDAMKFTEESVCAPLTMTQPVSCSHVIGLKYSSEGLTSLLFEKTENSAAGEYSVSKAESRGERMFTIRSHNTTFHSQLKLLDEDGKRIAMLRKKNATGHSRWVVLRVDGENEASLKKVFSVCKSQMIQRHMDLNVIMGKGSSAADFKVTGSWTDKTCTISTGQGDSSRKVAQVMRPLVNDEGKFEVDVYSNVDCAFVVTLIAIVDAMKSFNNLKVAAGRAADFAVKLAVGAACAAVAECV</sequence>
<reference evidence="2" key="2">
    <citation type="submission" date="2020-06" db="EMBL/GenBank/DDBJ databases">
        <title>Helianthus annuus Genome sequencing and assembly Release 2.</title>
        <authorList>
            <person name="Gouzy J."/>
            <person name="Langlade N."/>
            <person name="Munos S."/>
        </authorList>
    </citation>
    <scope>NUCLEOTIDE SEQUENCE</scope>
    <source>
        <tissue evidence="2">Leaves</tissue>
    </source>
</reference>
<proteinExistence type="inferred from homology"/>
<gene>
    <name evidence="2" type="ORF">HanXRQr2_Chr10g0450761</name>
</gene>
<accession>A0A9K3HZP4</accession>
<dbReference type="PANTHER" id="PTHR31087:SF58">
    <property type="entry name" value="OS07G0230700 PROTEIN"/>
    <property type="match status" value="1"/>
</dbReference>
<comment type="similarity">
    <text evidence="1">Belongs to the LOR family.</text>
</comment>
<dbReference type="Gene3D" id="2.40.160.200">
    <property type="entry name" value="LURP1-related"/>
    <property type="match status" value="2"/>
</dbReference>
<evidence type="ECO:0000313" key="3">
    <source>
        <dbReference type="Proteomes" id="UP000215914"/>
    </source>
</evidence>
<evidence type="ECO:0000256" key="1">
    <source>
        <dbReference type="ARBA" id="ARBA00005437"/>
    </source>
</evidence>
<dbReference type="Proteomes" id="UP000215914">
    <property type="component" value="Unassembled WGS sequence"/>
</dbReference>
<dbReference type="InterPro" id="IPR038595">
    <property type="entry name" value="LOR_sf"/>
</dbReference>
<dbReference type="Pfam" id="PF04525">
    <property type="entry name" value="LOR"/>
    <property type="match status" value="2"/>
</dbReference>
<keyword evidence="3" id="KW-1185">Reference proteome</keyword>
<reference evidence="2" key="1">
    <citation type="journal article" date="2017" name="Nature">
        <title>The sunflower genome provides insights into oil metabolism, flowering and Asterid evolution.</title>
        <authorList>
            <person name="Badouin H."/>
            <person name="Gouzy J."/>
            <person name="Grassa C.J."/>
            <person name="Murat F."/>
            <person name="Staton S.E."/>
            <person name="Cottret L."/>
            <person name="Lelandais-Briere C."/>
            <person name="Owens G.L."/>
            <person name="Carrere S."/>
            <person name="Mayjonade B."/>
            <person name="Legrand L."/>
            <person name="Gill N."/>
            <person name="Kane N.C."/>
            <person name="Bowers J.E."/>
            <person name="Hubner S."/>
            <person name="Bellec A."/>
            <person name="Berard A."/>
            <person name="Berges H."/>
            <person name="Blanchet N."/>
            <person name="Boniface M.C."/>
            <person name="Brunel D."/>
            <person name="Catrice O."/>
            <person name="Chaidir N."/>
            <person name="Claudel C."/>
            <person name="Donnadieu C."/>
            <person name="Faraut T."/>
            <person name="Fievet G."/>
            <person name="Helmstetter N."/>
            <person name="King M."/>
            <person name="Knapp S.J."/>
            <person name="Lai Z."/>
            <person name="Le Paslier M.C."/>
            <person name="Lippi Y."/>
            <person name="Lorenzon L."/>
            <person name="Mandel J.R."/>
            <person name="Marage G."/>
            <person name="Marchand G."/>
            <person name="Marquand E."/>
            <person name="Bret-Mestries E."/>
            <person name="Morien E."/>
            <person name="Nambeesan S."/>
            <person name="Nguyen T."/>
            <person name="Pegot-Espagnet P."/>
            <person name="Pouilly N."/>
            <person name="Raftis F."/>
            <person name="Sallet E."/>
            <person name="Schiex T."/>
            <person name="Thomas J."/>
            <person name="Vandecasteele C."/>
            <person name="Vares D."/>
            <person name="Vear F."/>
            <person name="Vautrin S."/>
            <person name="Crespi M."/>
            <person name="Mangin B."/>
            <person name="Burke J.M."/>
            <person name="Salse J."/>
            <person name="Munos S."/>
            <person name="Vincourt P."/>
            <person name="Rieseberg L.H."/>
            <person name="Langlade N.B."/>
        </authorList>
    </citation>
    <scope>NUCLEOTIDE SEQUENCE</scope>
    <source>
        <tissue evidence="2">Leaves</tissue>
    </source>
</reference>
<dbReference type="PANTHER" id="PTHR31087">
    <property type="match status" value="1"/>
</dbReference>
<dbReference type="SUPFAM" id="SSF54518">
    <property type="entry name" value="Tubby C-terminal domain-like"/>
    <property type="match status" value="2"/>
</dbReference>
<dbReference type="AlphaFoldDB" id="A0A9K3HZP4"/>
<dbReference type="Gramene" id="mRNA:HanXRQr2_Chr10g0450761">
    <property type="protein sequence ID" value="mRNA:HanXRQr2_Chr10g0450761"/>
    <property type="gene ID" value="HanXRQr2_Chr10g0450761"/>
</dbReference>
<comment type="caution">
    <text evidence="2">The sequence shown here is derived from an EMBL/GenBank/DDBJ whole genome shotgun (WGS) entry which is preliminary data.</text>
</comment>
<evidence type="ECO:0000313" key="2">
    <source>
        <dbReference type="EMBL" id="KAF5787260.1"/>
    </source>
</evidence>
<organism evidence="2 3">
    <name type="scientific">Helianthus annuus</name>
    <name type="common">Common sunflower</name>
    <dbReference type="NCBI Taxonomy" id="4232"/>
    <lineage>
        <taxon>Eukaryota</taxon>
        <taxon>Viridiplantae</taxon>
        <taxon>Streptophyta</taxon>
        <taxon>Embryophyta</taxon>
        <taxon>Tracheophyta</taxon>
        <taxon>Spermatophyta</taxon>
        <taxon>Magnoliopsida</taxon>
        <taxon>eudicotyledons</taxon>
        <taxon>Gunneridae</taxon>
        <taxon>Pentapetalae</taxon>
        <taxon>asterids</taxon>
        <taxon>campanulids</taxon>
        <taxon>Asterales</taxon>
        <taxon>Asteraceae</taxon>
        <taxon>Asteroideae</taxon>
        <taxon>Heliantheae alliance</taxon>
        <taxon>Heliantheae</taxon>
        <taxon>Helianthus</taxon>
    </lineage>
</organism>
<dbReference type="InterPro" id="IPR025659">
    <property type="entry name" value="Tubby-like_C"/>
</dbReference>
<protein>
    <submittedName>
        <fullName evidence="2">Tubby-like protein</fullName>
    </submittedName>
</protein>
<dbReference type="EMBL" id="MNCJ02000325">
    <property type="protein sequence ID" value="KAF5787260.1"/>
    <property type="molecule type" value="Genomic_DNA"/>
</dbReference>
<name>A0A9K3HZP4_HELAN</name>
<dbReference type="InterPro" id="IPR007612">
    <property type="entry name" value="LOR"/>
</dbReference>